<accession>A0A7W7AKW6</accession>
<comment type="caution">
    <text evidence="1">The sequence shown here is derived from an EMBL/GenBank/DDBJ whole genome shotgun (WGS) entry which is preliminary data.</text>
</comment>
<dbReference type="RefSeq" id="WP_184114565.1">
    <property type="nucleotide sequence ID" value="NZ_JACHNY010000004.1"/>
</dbReference>
<gene>
    <name evidence="1" type="ORF">GGQ96_002240</name>
</gene>
<keyword evidence="2" id="KW-1185">Reference proteome</keyword>
<dbReference type="Pfam" id="PF06674">
    <property type="entry name" value="DUF1176"/>
    <property type="match status" value="1"/>
</dbReference>
<proteinExistence type="predicted"/>
<dbReference type="Proteomes" id="UP000574769">
    <property type="component" value="Unassembled WGS sequence"/>
</dbReference>
<name>A0A7W7AKW6_9SPHN</name>
<dbReference type="InterPro" id="IPR009560">
    <property type="entry name" value="DUF1176"/>
</dbReference>
<evidence type="ECO:0008006" key="3">
    <source>
        <dbReference type="Google" id="ProtNLM"/>
    </source>
</evidence>
<protein>
    <recommendedName>
        <fullName evidence="3">DUF1176 domain-containing protein</fullName>
    </recommendedName>
</protein>
<evidence type="ECO:0000313" key="2">
    <source>
        <dbReference type="Proteomes" id="UP000574769"/>
    </source>
</evidence>
<sequence length="338" mass="35305">MTPRPGALRTFGDWAVACDNVRRCAMTSLGAEFGIDWPKVAMTVTRTPGPRGGFALTFQALDDHSPPSDAVSIDGHRLSLAGGRTGSPAAAIVAAMANGRSLAIESGPRTLSTVSLSGAAAALRYVDAEQGRAGTVTAVMARGDAPASRVPAAPPLPVVRMVTPGGQPAAIDPPTLKRLRQQAGCAMDLSADHPAGTMPPEAHALGGDRTLLIVPCSMGAYNLLSALFVSRGGDWVPVAVDAPIGFAETGAEGDGPVPELVNAEWKDGMLTGYAKGRGLGDCGLSQTLAWDGARLRLTEQREMRECRGNPHLLTTWRTQLVWERSARAETRRRTAGAL</sequence>
<dbReference type="EMBL" id="JACHNY010000004">
    <property type="protein sequence ID" value="MBB4618104.1"/>
    <property type="molecule type" value="Genomic_DNA"/>
</dbReference>
<reference evidence="1 2" key="1">
    <citation type="submission" date="2020-08" db="EMBL/GenBank/DDBJ databases">
        <title>Genomic Encyclopedia of Type Strains, Phase IV (KMG-IV): sequencing the most valuable type-strain genomes for metagenomic binning, comparative biology and taxonomic classification.</title>
        <authorList>
            <person name="Goeker M."/>
        </authorList>
    </citation>
    <scope>NUCLEOTIDE SEQUENCE [LARGE SCALE GENOMIC DNA]</scope>
    <source>
        <strain evidence="1 2">DSM 15867</strain>
    </source>
</reference>
<evidence type="ECO:0000313" key="1">
    <source>
        <dbReference type="EMBL" id="MBB4618104.1"/>
    </source>
</evidence>
<dbReference type="AlphaFoldDB" id="A0A7W7AKW6"/>
<organism evidence="1 2">
    <name type="scientific">Sphingomonas abaci</name>
    <dbReference type="NCBI Taxonomy" id="237611"/>
    <lineage>
        <taxon>Bacteria</taxon>
        <taxon>Pseudomonadati</taxon>
        <taxon>Pseudomonadota</taxon>
        <taxon>Alphaproteobacteria</taxon>
        <taxon>Sphingomonadales</taxon>
        <taxon>Sphingomonadaceae</taxon>
        <taxon>Sphingomonas</taxon>
    </lineage>
</organism>